<comment type="caution">
    <text evidence="2">The sequence shown here is derived from an EMBL/GenBank/DDBJ whole genome shotgun (WGS) entry which is preliminary data.</text>
</comment>
<sequence length="281" mass="31535">MGSLVRSVESKELPKCREPNLDEKAHAMGYSVTELRSADKLDDGKLARVLGLAMDRRAVELLYAVAEASRLGLPYSKEQHQAEETCDSPAWEPEEGDWVNAGGTAQQPEQASAAEWVSGSNRYTQHVAKSELQVGREHVDAKLQEMHKRAHKGTHGLGAKFQQRKKRWEMQPFSAAQYRGRSATGFTRAAPSTQTESLVTGVPSWRPPAQEKPMRLPALKDTTRLVELVASVAQQQEQREDFKDIHDDEWCLRWLKSRGTVEPPVEMANRPYILTNVFGTC</sequence>
<evidence type="ECO:0000256" key="1">
    <source>
        <dbReference type="SAM" id="MobiDB-lite"/>
    </source>
</evidence>
<feature type="region of interest" description="Disordered" evidence="1">
    <location>
        <begin position="180"/>
        <end position="200"/>
    </location>
</feature>
<dbReference type="EMBL" id="LGRX02025336">
    <property type="protein sequence ID" value="KAK3252592.1"/>
    <property type="molecule type" value="Genomic_DNA"/>
</dbReference>
<keyword evidence="3" id="KW-1185">Reference proteome</keyword>
<accession>A0AAE0F5Z8</accession>
<protein>
    <submittedName>
        <fullName evidence="2">Uncharacterized protein</fullName>
    </submittedName>
</protein>
<reference evidence="2 3" key="1">
    <citation type="journal article" date="2015" name="Genome Biol. Evol.">
        <title>Comparative Genomics of a Bacterivorous Green Alga Reveals Evolutionary Causalities and Consequences of Phago-Mixotrophic Mode of Nutrition.</title>
        <authorList>
            <person name="Burns J.A."/>
            <person name="Paasch A."/>
            <person name="Narechania A."/>
            <person name="Kim E."/>
        </authorList>
    </citation>
    <scope>NUCLEOTIDE SEQUENCE [LARGE SCALE GENOMIC DNA]</scope>
    <source>
        <strain evidence="2 3">PLY_AMNH</strain>
    </source>
</reference>
<dbReference type="AlphaFoldDB" id="A0AAE0F5Z8"/>
<evidence type="ECO:0000313" key="3">
    <source>
        <dbReference type="Proteomes" id="UP001190700"/>
    </source>
</evidence>
<feature type="region of interest" description="Disordered" evidence="1">
    <location>
        <begin position="1"/>
        <end position="21"/>
    </location>
</feature>
<organism evidence="2 3">
    <name type="scientific">Cymbomonas tetramitiformis</name>
    <dbReference type="NCBI Taxonomy" id="36881"/>
    <lineage>
        <taxon>Eukaryota</taxon>
        <taxon>Viridiplantae</taxon>
        <taxon>Chlorophyta</taxon>
        <taxon>Pyramimonadophyceae</taxon>
        <taxon>Pyramimonadales</taxon>
        <taxon>Pyramimonadaceae</taxon>
        <taxon>Cymbomonas</taxon>
    </lineage>
</organism>
<dbReference type="Proteomes" id="UP001190700">
    <property type="component" value="Unassembled WGS sequence"/>
</dbReference>
<evidence type="ECO:0000313" key="2">
    <source>
        <dbReference type="EMBL" id="KAK3252592.1"/>
    </source>
</evidence>
<proteinExistence type="predicted"/>
<name>A0AAE0F5Z8_9CHLO</name>
<gene>
    <name evidence="2" type="ORF">CYMTET_38125</name>
</gene>
<feature type="compositionally biased region" description="Basic and acidic residues" evidence="1">
    <location>
        <begin position="8"/>
        <end position="21"/>
    </location>
</feature>